<reference evidence="2" key="1">
    <citation type="submission" date="2016-10" db="EMBL/GenBank/DDBJ databases">
        <authorList>
            <person name="Varghese N."/>
            <person name="Submissions S."/>
        </authorList>
    </citation>
    <scope>NUCLEOTIDE SEQUENCE [LARGE SCALE GENOMIC DNA]</scope>
    <source>
        <strain evidence="2">XBD2006</strain>
    </source>
</reference>
<evidence type="ECO:0000313" key="2">
    <source>
        <dbReference type="Proteomes" id="UP000183047"/>
    </source>
</evidence>
<organism evidence="1 2">
    <name type="scientific">Butyrivibrio hungatei</name>
    <dbReference type="NCBI Taxonomy" id="185008"/>
    <lineage>
        <taxon>Bacteria</taxon>
        <taxon>Bacillati</taxon>
        <taxon>Bacillota</taxon>
        <taxon>Clostridia</taxon>
        <taxon>Lachnospirales</taxon>
        <taxon>Lachnospiraceae</taxon>
        <taxon>Butyrivibrio</taxon>
    </lineage>
</organism>
<proteinExistence type="predicted"/>
<dbReference type="Proteomes" id="UP000183047">
    <property type="component" value="Unassembled WGS sequence"/>
</dbReference>
<gene>
    <name evidence="1" type="ORF">SAMN02910451_02695</name>
</gene>
<name>A0A1G5G484_9FIRM</name>
<dbReference type="EMBL" id="FMUR01000018">
    <property type="protein sequence ID" value="SCY46060.1"/>
    <property type="molecule type" value="Genomic_DNA"/>
</dbReference>
<protein>
    <submittedName>
        <fullName evidence="1">Uncharacterized protein</fullName>
    </submittedName>
</protein>
<dbReference type="AlphaFoldDB" id="A0A1G5G484"/>
<keyword evidence="2" id="KW-1185">Reference proteome</keyword>
<evidence type="ECO:0000313" key="1">
    <source>
        <dbReference type="EMBL" id="SCY46060.1"/>
    </source>
</evidence>
<accession>A0A1G5G484</accession>
<sequence length="61" mass="7008">MKINSHAIVFSNVDIEEIDEVDLSREIVKISTNNKVITYIDKDCDNFDKICEKLAEYGKAE</sequence>